<dbReference type="InterPro" id="IPR027246">
    <property type="entry name" value="Porin_Euk/Tom40"/>
</dbReference>
<proteinExistence type="inferred from homology"/>
<dbReference type="InterPro" id="IPR001925">
    <property type="entry name" value="Porin_Euk"/>
</dbReference>
<dbReference type="EMBL" id="PNBA02000013">
    <property type="protein sequence ID" value="KAG6402555.1"/>
    <property type="molecule type" value="Genomic_DNA"/>
</dbReference>
<keyword evidence="5" id="KW-1185">Reference proteome</keyword>
<evidence type="ECO:0000256" key="2">
    <source>
        <dbReference type="SAM" id="MobiDB-lite"/>
    </source>
</evidence>
<organism evidence="4">
    <name type="scientific">Salvia splendens</name>
    <name type="common">Scarlet sage</name>
    <dbReference type="NCBI Taxonomy" id="180675"/>
    <lineage>
        <taxon>Eukaryota</taxon>
        <taxon>Viridiplantae</taxon>
        <taxon>Streptophyta</taxon>
        <taxon>Embryophyta</taxon>
        <taxon>Tracheophyta</taxon>
        <taxon>Spermatophyta</taxon>
        <taxon>Magnoliopsida</taxon>
        <taxon>eudicotyledons</taxon>
        <taxon>Gunneridae</taxon>
        <taxon>Pentapetalae</taxon>
        <taxon>asterids</taxon>
        <taxon>lamiids</taxon>
        <taxon>Lamiales</taxon>
        <taxon>Lamiaceae</taxon>
        <taxon>Nepetoideae</taxon>
        <taxon>Mentheae</taxon>
        <taxon>Salviinae</taxon>
        <taxon>Salvia</taxon>
        <taxon>Salvia subgen. Calosphace</taxon>
        <taxon>core Calosphace</taxon>
    </lineage>
</organism>
<reference evidence="4" key="1">
    <citation type="submission" date="2018-01" db="EMBL/GenBank/DDBJ databases">
        <authorList>
            <person name="Mao J.F."/>
        </authorList>
    </citation>
    <scope>NUCLEOTIDE SEQUENCE</scope>
    <source>
        <strain evidence="4">Huo1</strain>
        <tissue evidence="4">Leaf</tissue>
    </source>
</reference>
<dbReference type="Gene3D" id="2.40.160.10">
    <property type="entry name" value="Porin"/>
    <property type="match status" value="1"/>
</dbReference>
<dbReference type="Pfam" id="PF10551">
    <property type="entry name" value="MULE"/>
    <property type="match status" value="1"/>
</dbReference>
<dbReference type="InterPro" id="IPR023614">
    <property type="entry name" value="Porin_dom_sf"/>
</dbReference>
<name>A0A8X8WV92_SALSN</name>
<reference evidence="4" key="2">
    <citation type="submission" date="2020-08" db="EMBL/GenBank/DDBJ databases">
        <title>Plant Genome Project.</title>
        <authorList>
            <person name="Zhang R.-G."/>
        </authorList>
    </citation>
    <scope>NUCLEOTIDE SEQUENCE</scope>
    <source>
        <strain evidence="4">Huo1</strain>
        <tissue evidence="4">Leaf</tissue>
    </source>
</reference>
<feature type="region of interest" description="Disordered" evidence="2">
    <location>
        <begin position="118"/>
        <end position="141"/>
    </location>
</feature>
<gene>
    <name evidence="4" type="ORF">SASPL_134751</name>
</gene>
<comment type="similarity">
    <text evidence="1">Belongs to the eukaryotic mitochondrial porin (TC 1.B.8.1) family.</text>
</comment>
<dbReference type="AlphaFoldDB" id="A0A8X8WV92"/>
<feature type="domain" description="MULE transposase" evidence="3">
    <location>
        <begin position="342"/>
        <end position="392"/>
    </location>
</feature>
<evidence type="ECO:0000259" key="3">
    <source>
        <dbReference type="Pfam" id="PF10551"/>
    </source>
</evidence>
<dbReference type="CDD" id="cd07306">
    <property type="entry name" value="Porin3_VDAC"/>
    <property type="match status" value="1"/>
</dbReference>
<dbReference type="PANTHER" id="PTHR11743:SF61">
    <property type="entry name" value="MITOCHONDRIAL OUTER MEMBRANE PROTEIN PORIN 2-LIKE"/>
    <property type="match status" value="1"/>
</dbReference>
<evidence type="ECO:0000256" key="1">
    <source>
        <dbReference type="ARBA" id="ARBA00009624"/>
    </source>
</evidence>
<feature type="compositionally biased region" description="Basic and acidic residues" evidence="2">
    <location>
        <begin position="37"/>
        <end position="53"/>
    </location>
</feature>
<dbReference type="PANTHER" id="PTHR11743">
    <property type="entry name" value="VOLTAGE-DEPENDENT ANION-SELECTIVE CHANNEL"/>
    <property type="match status" value="1"/>
</dbReference>
<accession>A0A8X8WV92</accession>
<sequence length="827" mass="92331">MTGPGLFSDFEILLKDYSDDQKLIISSQSDTGLHDVGTSRRDDYHSFDVGTSRRDDEYHNTEFNTFGREVDEQLDVPNVPCDVYDGADGLDNCDGSDGSDICAGLDGSENCAGIDGSDCDGSDGSSQSDREYSAESCEDSTDDETLQMMGEKCVQPAVRGEQPVPDYVTEGLPFFRSLPCEGSRGYVSEDHGVKATFKKRDGSWSINSWVDRHCCMGDHDPSEHVNLTSSMIALCIRSQIENDVEFKPSAVRTYIKDKFHVKISYKKAWYARRKAIELVYGGWEGSFRQLPSYLFELQSQNPGTIVEWLHDPILSQGTKKVFRYVFWAFGPAIEAFQLAKPVLSVDGTHLRGRLKGKILTAVGYDANKNCLPVAFAIVDEETNESWSWFLNLVRDDVWKEVPVGYHRYCLVHVRSNVLQRHKGPGVKKWVWIMGEVTEERRYWTARRELEKVSPEALMYLETTIDRSQWTLSHDEFRRWGETSTNMAECYNNVLLSTRELPIRAIIDITFWRTINWFVTRTTLAKQCQTPLTPWAWELFQKNDLRGSRHHVRTTSIAQGTYEVLTYHRVMTSLVMLIPDTIQMSGFTSTQAIGSTLAKKGGLSSGDVAAKFAFRNGAIDVKFDTESNISTTLVVTNIFPSSRTIASCKFPDYNSGKIEVQYLHDHASLSTAVGLNKSPAIDVSATIGTPSVAFGTEASYMVSSGNFAKYNAGFSLKTPNAVVSAILFDKGDAVRVSYLRHLDQLNKGAAVGEIARKFSTNENTLTVGCSYEVDPHTTVKAKLNNHGHLAALAQHELKPKSLLTLSGSFDTLAMEKTPRFGLTLSLKP</sequence>
<protein>
    <recommendedName>
        <fullName evidence="3">MULE transposase domain-containing protein</fullName>
    </recommendedName>
</protein>
<dbReference type="Pfam" id="PF01459">
    <property type="entry name" value="Porin_3"/>
    <property type="match status" value="1"/>
</dbReference>
<dbReference type="GO" id="GO:0008308">
    <property type="term" value="F:voltage-gated monoatomic anion channel activity"/>
    <property type="evidence" value="ECO:0007669"/>
    <property type="project" value="InterPro"/>
</dbReference>
<evidence type="ECO:0000313" key="4">
    <source>
        <dbReference type="EMBL" id="KAG6402555.1"/>
    </source>
</evidence>
<evidence type="ECO:0000313" key="5">
    <source>
        <dbReference type="Proteomes" id="UP000298416"/>
    </source>
</evidence>
<comment type="caution">
    <text evidence="4">The sequence shown here is derived from an EMBL/GenBank/DDBJ whole genome shotgun (WGS) entry which is preliminary data.</text>
</comment>
<dbReference type="GO" id="GO:0005741">
    <property type="term" value="C:mitochondrial outer membrane"/>
    <property type="evidence" value="ECO:0007669"/>
    <property type="project" value="InterPro"/>
</dbReference>
<feature type="region of interest" description="Disordered" evidence="2">
    <location>
        <begin position="31"/>
        <end position="53"/>
    </location>
</feature>
<dbReference type="Proteomes" id="UP000298416">
    <property type="component" value="Unassembled WGS sequence"/>
</dbReference>
<dbReference type="InterPro" id="IPR018289">
    <property type="entry name" value="MULE_transposase_dom"/>
</dbReference>